<keyword evidence="11" id="KW-0902">Two-component regulatory system</keyword>
<name>A0A3E1NUX2_9BACT</name>
<comment type="subcellular location">
    <subcellularLocation>
        <location evidence="2">Membrane</location>
        <topology evidence="2">Multi-pass membrane protein</topology>
    </subcellularLocation>
</comment>
<evidence type="ECO:0000256" key="12">
    <source>
        <dbReference type="ARBA" id="ARBA00023136"/>
    </source>
</evidence>
<dbReference type="CDD" id="cd16917">
    <property type="entry name" value="HATPase_UhpB-NarQ-NarX-like"/>
    <property type="match status" value="1"/>
</dbReference>
<evidence type="ECO:0000256" key="5">
    <source>
        <dbReference type="ARBA" id="ARBA00022679"/>
    </source>
</evidence>
<dbReference type="Pfam" id="PF07730">
    <property type="entry name" value="HisKA_3"/>
    <property type="match status" value="1"/>
</dbReference>
<feature type="domain" description="PAC" evidence="16">
    <location>
        <begin position="346"/>
        <end position="400"/>
    </location>
</feature>
<evidence type="ECO:0000259" key="16">
    <source>
        <dbReference type="PROSITE" id="PS50113"/>
    </source>
</evidence>
<evidence type="ECO:0000256" key="13">
    <source>
        <dbReference type="SAM" id="Coils"/>
    </source>
</evidence>
<dbReference type="PANTHER" id="PTHR24421">
    <property type="entry name" value="NITRATE/NITRITE SENSOR PROTEIN NARX-RELATED"/>
    <property type="match status" value="1"/>
</dbReference>
<feature type="domain" description="Histidine kinase" evidence="15">
    <location>
        <begin position="430"/>
        <end position="627"/>
    </location>
</feature>
<dbReference type="InterPro" id="IPR029095">
    <property type="entry name" value="NarX-like_N"/>
</dbReference>
<evidence type="ECO:0000256" key="8">
    <source>
        <dbReference type="ARBA" id="ARBA00022777"/>
    </source>
</evidence>
<keyword evidence="13" id="KW-0175">Coiled coil</keyword>
<dbReference type="Pfam" id="PF02518">
    <property type="entry name" value="HATPase_c"/>
    <property type="match status" value="1"/>
</dbReference>
<keyword evidence="10 14" id="KW-1133">Transmembrane helix</keyword>
<dbReference type="Pfam" id="PF13675">
    <property type="entry name" value="PilJ"/>
    <property type="match status" value="1"/>
</dbReference>
<proteinExistence type="predicted"/>
<dbReference type="Gene3D" id="3.30.565.10">
    <property type="entry name" value="Histidine kinase-like ATPase, C-terminal domain"/>
    <property type="match status" value="1"/>
</dbReference>
<keyword evidence="8" id="KW-0418">Kinase</keyword>
<evidence type="ECO:0000313" key="17">
    <source>
        <dbReference type="EMBL" id="RFM31745.1"/>
    </source>
</evidence>
<dbReference type="InterPro" id="IPR011712">
    <property type="entry name" value="Sig_transdc_His_kin_sub3_dim/P"/>
</dbReference>
<dbReference type="AlphaFoldDB" id="A0A3E1NUX2"/>
<dbReference type="EMBL" id="QTJV01000012">
    <property type="protein sequence ID" value="RFM31745.1"/>
    <property type="molecule type" value="Genomic_DNA"/>
</dbReference>
<dbReference type="InterPro" id="IPR050482">
    <property type="entry name" value="Sensor_HK_TwoCompSys"/>
</dbReference>
<dbReference type="PROSITE" id="PS50113">
    <property type="entry name" value="PAC"/>
    <property type="match status" value="1"/>
</dbReference>
<evidence type="ECO:0000256" key="14">
    <source>
        <dbReference type="SAM" id="Phobius"/>
    </source>
</evidence>
<accession>A0A3E1NUX2</accession>
<dbReference type="GO" id="GO:0016020">
    <property type="term" value="C:membrane"/>
    <property type="evidence" value="ECO:0007669"/>
    <property type="project" value="UniProtKB-SubCell"/>
</dbReference>
<keyword evidence="4" id="KW-0597">Phosphoprotein</keyword>
<reference evidence="17 18" key="1">
    <citation type="submission" date="2018-08" db="EMBL/GenBank/DDBJ databases">
        <title>Chitinophaga sp. K20C18050901, a novel bacterium isolated from forest soil.</title>
        <authorList>
            <person name="Wang C."/>
        </authorList>
    </citation>
    <scope>NUCLEOTIDE SEQUENCE [LARGE SCALE GENOMIC DNA]</scope>
    <source>
        <strain evidence="17 18">K20C18050901</strain>
    </source>
</reference>
<feature type="transmembrane region" description="Helical" evidence="14">
    <location>
        <begin position="225"/>
        <end position="246"/>
    </location>
</feature>
<evidence type="ECO:0000256" key="3">
    <source>
        <dbReference type="ARBA" id="ARBA00012438"/>
    </source>
</evidence>
<dbReference type="CDD" id="cd00130">
    <property type="entry name" value="PAS"/>
    <property type="match status" value="1"/>
</dbReference>
<evidence type="ECO:0000256" key="6">
    <source>
        <dbReference type="ARBA" id="ARBA00022692"/>
    </source>
</evidence>
<evidence type="ECO:0000256" key="1">
    <source>
        <dbReference type="ARBA" id="ARBA00000085"/>
    </source>
</evidence>
<evidence type="ECO:0000259" key="15">
    <source>
        <dbReference type="PROSITE" id="PS50109"/>
    </source>
</evidence>
<protein>
    <recommendedName>
        <fullName evidence="3">histidine kinase</fullName>
        <ecNumber evidence="3">2.7.13.3</ecNumber>
    </recommendedName>
</protein>
<keyword evidence="6 14" id="KW-0812">Transmembrane</keyword>
<dbReference type="GO" id="GO:0046983">
    <property type="term" value="F:protein dimerization activity"/>
    <property type="evidence" value="ECO:0007669"/>
    <property type="project" value="InterPro"/>
</dbReference>
<comment type="caution">
    <text evidence="17">The sequence shown here is derived from an EMBL/GenBank/DDBJ whole genome shotgun (WGS) entry which is preliminary data.</text>
</comment>
<evidence type="ECO:0000256" key="10">
    <source>
        <dbReference type="ARBA" id="ARBA00022989"/>
    </source>
</evidence>
<evidence type="ECO:0000256" key="11">
    <source>
        <dbReference type="ARBA" id="ARBA00023012"/>
    </source>
</evidence>
<dbReference type="InterPro" id="IPR003594">
    <property type="entry name" value="HATPase_dom"/>
</dbReference>
<gene>
    <name evidence="17" type="ORF">DXN04_26620</name>
</gene>
<dbReference type="Pfam" id="PF13426">
    <property type="entry name" value="PAS_9"/>
    <property type="match status" value="1"/>
</dbReference>
<dbReference type="EC" id="2.7.13.3" evidence="3"/>
<dbReference type="InterPro" id="IPR035965">
    <property type="entry name" value="PAS-like_dom_sf"/>
</dbReference>
<feature type="coiled-coil region" evidence="13">
    <location>
        <begin position="257"/>
        <end position="288"/>
    </location>
</feature>
<evidence type="ECO:0000256" key="9">
    <source>
        <dbReference type="ARBA" id="ARBA00022840"/>
    </source>
</evidence>
<dbReference type="Gene3D" id="3.30.450.20">
    <property type="entry name" value="PAS domain"/>
    <property type="match status" value="1"/>
</dbReference>
<dbReference type="InterPro" id="IPR036890">
    <property type="entry name" value="HATPase_C_sf"/>
</dbReference>
<dbReference type="SMART" id="SM00387">
    <property type="entry name" value="HATPase_c"/>
    <property type="match status" value="1"/>
</dbReference>
<dbReference type="InterPro" id="IPR005467">
    <property type="entry name" value="His_kinase_dom"/>
</dbReference>
<dbReference type="SUPFAM" id="SSF55874">
    <property type="entry name" value="ATPase domain of HSP90 chaperone/DNA topoisomerase II/histidine kinase"/>
    <property type="match status" value="1"/>
</dbReference>
<keyword evidence="7" id="KW-0547">Nucleotide-binding</keyword>
<keyword evidence="18" id="KW-1185">Reference proteome</keyword>
<dbReference type="SMART" id="SM00086">
    <property type="entry name" value="PAC"/>
    <property type="match status" value="1"/>
</dbReference>
<evidence type="ECO:0000256" key="2">
    <source>
        <dbReference type="ARBA" id="ARBA00004141"/>
    </source>
</evidence>
<keyword evidence="9" id="KW-0067">ATP-binding</keyword>
<dbReference type="SUPFAM" id="SSF55785">
    <property type="entry name" value="PYP-like sensor domain (PAS domain)"/>
    <property type="match status" value="1"/>
</dbReference>
<dbReference type="InterPro" id="IPR000700">
    <property type="entry name" value="PAS-assoc_C"/>
</dbReference>
<keyword evidence="5" id="KW-0808">Transferase</keyword>
<dbReference type="NCBIfam" id="TIGR00229">
    <property type="entry name" value="sensory_box"/>
    <property type="match status" value="1"/>
</dbReference>
<evidence type="ECO:0000256" key="7">
    <source>
        <dbReference type="ARBA" id="ARBA00022741"/>
    </source>
</evidence>
<dbReference type="InterPro" id="IPR000014">
    <property type="entry name" value="PAS"/>
</dbReference>
<evidence type="ECO:0000256" key="4">
    <source>
        <dbReference type="ARBA" id="ARBA00022553"/>
    </source>
</evidence>
<comment type="catalytic activity">
    <reaction evidence="1">
        <text>ATP + protein L-histidine = ADP + protein N-phospho-L-histidine.</text>
        <dbReference type="EC" id="2.7.13.3"/>
    </reaction>
</comment>
<sequence length="627" mass="72709">MEVRRKWTLLHWKGISRFNKRLPGRKDFYYLHSYMHRISEDRRVFKFFTAMYAVALTTLAVLSIVSQIGIQQALSHQMHDSHVINFAARLRTYSQTLCKLALLIESGQDIETNRKEFTNTLMQWQKSHEGLQSGSNFLNLPANDQDELKQMFDIIRTPHQEIWKAASAMSSVLNSDKPVDTAVIHPYVQTILAYEKSYLLGMELIVFDYDRFSKERVRKLKQVEYLMLGLVLLTLMIEAGVIFYPLSMRIRKVIKGLIASEETSKQLADQLQEANKLMEQSHSELREVTYALDRATYLVKTDHEGHIIYANDKYCHVTRYSMSELRGKPLFHHYFDHLNDPARKMEVWQGEVFDHASDGTGFWLDVTMIPVFDNTGRLYQYMVICSDITKRKNTEREIRQLTEEKLRRQDMEQKIRSYAIISGQEKERKRVAAEIHDGIGQMLTSLRMKMEQVEDKLPEPNAEIGKVNGLLASIITETKRICSDLLPSVLEDFGLRAAIEELIKTCRETARNVVFSLEECNLSKPLPREVEIGIYRILQEALNNAIKHAQATQIDVHIDREESFLNLMIHDNGKGFYYDSQHFFSREQVKKINGLRNMKERAELLGGTLSINTQPGKGTIIQLEISF</sequence>
<dbReference type="GO" id="GO:0000155">
    <property type="term" value="F:phosphorelay sensor kinase activity"/>
    <property type="evidence" value="ECO:0007669"/>
    <property type="project" value="InterPro"/>
</dbReference>
<organism evidence="17 18">
    <name type="scientific">Chitinophaga silvisoli</name>
    <dbReference type="NCBI Taxonomy" id="2291814"/>
    <lineage>
        <taxon>Bacteria</taxon>
        <taxon>Pseudomonadati</taxon>
        <taxon>Bacteroidota</taxon>
        <taxon>Chitinophagia</taxon>
        <taxon>Chitinophagales</taxon>
        <taxon>Chitinophagaceae</taxon>
        <taxon>Chitinophaga</taxon>
    </lineage>
</organism>
<dbReference type="InterPro" id="IPR001610">
    <property type="entry name" value="PAC"/>
</dbReference>
<dbReference type="Proteomes" id="UP000261174">
    <property type="component" value="Unassembled WGS sequence"/>
</dbReference>
<dbReference type="PANTHER" id="PTHR24421:SF10">
    <property type="entry name" value="NITRATE_NITRITE SENSOR PROTEIN NARQ"/>
    <property type="match status" value="1"/>
</dbReference>
<feature type="transmembrane region" description="Helical" evidence="14">
    <location>
        <begin position="44"/>
        <end position="65"/>
    </location>
</feature>
<evidence type="ECO:0000313" key="18">
    <source>
        <dbReference type="Proteomes" id="UP000261174"/>
    </source>
</evidence>
<dbReference type="PROSITE" id="PS50109">
    <property type="entry name" value="HIS_KIN"/>
    <property type="match status" value="1"/>
</dbReference>
<keyword evidence="12 14" id="KW-0472">Membrane</keyword>
<dbReference type="GO" id="GO:0005524">
    <property type="term" value="F:ATP binding"/>
    <property type="evidence" value="ECO:0007669"/>
    <property type="project" value="UniProtKB-KW"/>
</dbReference>